<comment type="caution">
    <text evidence="2">The sequence shown here is derived from an EMBL/GenBank/DDBJ whole genome shotgun (WGS) entry which is preliminary data.</text>
</comment>
<keyword evidence="3" id="KW-1185">Reference proteome</keyword>
<accession>A0A5C5FS60</accession>
<sequence length="246" mass="26596">MSAPEVAPAHVAALPVEEPATTIIPAPVETPATTTEPTHEGEAPSSPTEEPAQDGATTPPHKKGSRQPFANLKNKLFHSHSHSKVSTSSLARSFSRALLSQSPRARPPSRLPHTRPALRSLSCSGCIHRLSRECTVLSTSTLRNSRARLARRSRNLSGRRTRARRVFHVRGGVVVGRGFRVPERRWPSRLRSRAWERLAKVVGCSRGVQGSRGLRDPSLEGGSGGAPPLLVEVSSPRPTPITSAQR</sequence>
<dbReference type="Proteomes" id="UP000311382">
    <property type="component" value="Unassembled WGS sequence"/>
</dbReference>
<feature type="region of interest" description="Disordered" evidence="1">
    <location>
        <begin position="206"/>
        <end position="246"/>
    </location>
</feature>
<dbReference type="EMBL" id="SOZI01000121">
    <property type="protein sequence ID" value="TNY18794.1"/>
    <property type="molecule type" value="Genomic_DNA"/>
</dbReference>
<feature type="region of interest" description="Disordered" evidence="1">
    <location>
        <begin position="1"/>
        <end position="68"/>
    </location>
</feature>
<feature type="compositionally biased region" description="Low complexity" evidence="1">
    <location>
        <begin position="19"/>
        <end position="36"/>
    </location>
</feature>
<evidence type="ECO:0000313" key="2">
    <source>
        <dbReference type="EMBL" id="TNY18794.1"/>
    </source>
</evidence>
<proteinExistence type="predicted"/>
<feature type="region of interest" description="Disordered" evidence="1">
    <location>
        <begin position="98"/>
        <end position="117"/>
    </location>
</feature>
<dbReference type="AlphaFoldDB" id="A0A5C5FS60"/>
<evidence type="ECO:0000256" key="1">
    <source>
        <dbReference type="SAM" id="MobiDB-lite"/>
    </source>
</evidence>
<gene>
    <name evidence="2" type="ORF">DMC30DRAFT_402182</name>
</gene>
<reference evidence="2 3" key="1">
    <citation type="submission" date="2019-03" db="EMBL/GenBank/DDBJ databases">
        <title>Rhodosporidium diobovatum UCD-FST 08-225 genome sequencing, assembly, and annotation.</title>
        <authorList>
            <person name="Fakankun I.U."/>
            <person name="Fristensky B."/>
            <person name="Levin D.B."/>
        </authorList>
    </citation>
    <scope>NUCLEOTIDE SEQUENCE [LARGE SCALE GENOMIC DNA]</scope>
    <source>
        <strain evidence="2 3">UCD-FST 08-225</strain>
    </source>
</reference>
<name>A0A5C5FS60_9BASI</name>
<organism evidence="2 3">
    <name type="scientific">Rhodotorula diobovata</name>
    <dbReference type="NCBI Taxonomy" id="5288"/>
    <lineage>
        <taxon>Eukaryota</taxon>
        <taxon>Fungi</taxon>
        <taxon>Dikarya</taxon>
        <taxon>Basidiomycota</taxon>
        <taxon>Pucciniomycotina</taxon>
        <taxon>Microbotryomycetes</taxon>
        <taxon>Sporidiobolales</taxon>
        <taxon>Sporidiobolaceae</taxon>
        <taxon>Rhodotorula</taxon>
    </lineage>
</organism>
<protein>
    <submittedName>
        <fullName evidence="2">Uncharacterized protein</fullName>
    </submittedName>
</protein>
<evidence type="ECO:0000313" key="3">
    <source>
        <dbReference type="Proteomes" id="UP000311382"/>
    </source>
</evidence>